<gene>
    <name evidence="1" type="ORF">KC207_16030</name>
</gene>
<dbReference type="Pfam" id="PF14871">
    <property type="entry name" value="GHL6"/>
    <property type="match status" value="1"/>
</dbReference>
<keyword evidence="2" id="KW-1185">Reference proteome</keyword>
<dbReference type="RefSeq" id="WP_211604332.1">
    <property type="nucleotide sequence ID" value="NZ_JAGSNF010000024.1"/>
</dbReference>
<dbReference type="Gene3D" id="3.20.20.80">
    <property type="entry name" value="Glycosidases"/>
    <property type="match status" value="1"/>
</dbReference>
<sequence>MFQTNLRETDATMDVDATLDAIERHGADTWLVNAGGILSFYPTDLPHQTRNPHLEGRPSGDLLGDAVTAAHERGIRVVARMDFSKIGPEVAARHPEWLYVDPQGEHQVFEGLASTCPSAGYYQEAAFEALTEVATRYPVDGFFFNWFGFNEVDYAGRYRGVSQNDASRRAFSAYAPGTEMPTDWTSPTYGTWLAYASATIEDLTRRFREHISSLRPEACFIRGDGADVYFHEANNELGRTLWPSATSENVSAARTAHPERPVFSNSVAFYDMPYRLAAEQPAHYRQYIAQTLARGGTPSVYIMGEPGAIDYPNVDAVSPLFHLHRQHTEDYDGLVPAADVLLVRPDVPQRGQEGPDPLEYRGIHLALQQSHIPFDVLRARDLGAADANDLLERYDVVVLPDLGPLEDRTVTVLDRWVSTGGAVVTTGRSAVRSDGSPQLASYPARLLGPPLAAPETFATYAVRPAPAGSAPRAPVVPLVGTWSPMDVHADATTVMSLVPPAPFGPPEKAHGNLVGSSAAVARSRPEGGGSVTVLPWTAGRGFLETGLSVIGDAVALAVDAGRRGRVPLGFSLPRHVEVTVQRGRTGTLVHLVNLGGILGNNFVDTVPVTGGAIRVGRPVRAHDLRTDRLLPMERDADGGLEIRVPDIDTLSVIRIEGLDAPPEEESHAD</sequence>
<dbReference type="SUPFAM" id="SSF52317">
    <property type="entry name" value="Class I glutamine amidotransferase-like"/>
    <property type="match status" value="1"/>
</dbReference>
<dbReference type="PANTHER" id="PTHR43405:SF1">
    <property type="entry name" value="GLYCOSYL HYDROLASE DIGH"/>
    <property type="match status" value="1"/>
</dbReference>
<name>A0A941DAP2_9MICO</name>
<dbReference type="AlphaFoldDB" id="A0A941DAP2"/>
<dbReference type="GO" id="GO:0004565">
    <property type="term" value="F:beta-galactosidase activity"/>
    <property type="evidence" value="ECO:0007669"/>
    <property type="project" value="UniProtKB-EC"/>
</dbReference>
<dbReference type="InterPro" id="IPR028212">
    <property type="entry name" value="GHL6"/>
</dbReference>
<keyword evidence="1" id="KW-0378">Hydrolase</keyword>
<evidence type="ECO:0000313" key="2">
    <source>
        <dbReference type="Proteomes" id="UP000677016"/>
    </source>
</evidence>
<dbReference type="EMBL" id="JAGSNF010000024">
    <property type="protein sequence ID" value="MBR7744805.1"/>
    <property type="molecule type" value="Genomic_DNA"/>
</dbReference>
<evidence type="ECO:0000313" key="1">
    <source>
        <dbReference type="EMBL" id="MBR7744805.1"/>
    </source>
</evidence>
<keyword evidence="1" id="KW-0326">Glycosidase</keyword>
<protein>
    <submittedName>
        <fullName evidence="1">Beta-galactosidase</fullName>
        <ecNumber evidence="1">3.2.1.23</ecNumber>
    </submittedName>
</protein>
<accession>A0A941DAP2</accession>
<dbReference type="InterPro" id="IPR017853">
    <property type="entry name" value="GH"/>
</dbReference>
<dbReference type="EC" id="3.2.1.23" evidence="1"/>
<reference evidence="1" key="1">
    <citation type="submission" date="2021-04" db="EMBL/GenBank/DDBJ databases">
        <title>Phycicoccus avicenniae sp. nov., a novel endophytic actinomycetes isolated from branch of Avicennia mariana.</title>
        <authorList>
            <person name="Tuo L."/>
        </authorList>
    </citation>
    <scope>NUCLEOTIDE SEQUENCE</scope>
    <source>
        <strain evidence="1">BSK3Z-2</strain>
    </source>
</reference>
<dbReference type="Gene3D" id="3.40.50.880">
    <property type="match status" value="1"/>
</dbReference>
<dbReference type="SUPFAM" id="SSF51445">
    <property type="entry name" value="(Trans)glycosidases"/>
    <property type="match status" value="1"/>
</dbReference>
<dbReference type="InterPro" id="IPR029062">
    <property type="entry name" value="Class_I_gatase-like"/>
</dbReference>
<organism evidence="1 2">
    <name type="scientific">Phycicoccus avicenniae</name>
    <dbReference type="NCBI Taxonomy" id="2828860"/>
    <lineage>
        <taxon>Bacteria</taxon>
        <taxon>Bacillati</taxon>
        <taxon>Actinomycetota</taxon>
        <taxon>Actinomycetes</taxon>
        <taxon>Micrococcales</taxon>
        <taxon>Intrasporangiaceae</taxon>
        <taxon>Phycicoccus</taxon>
    </lineage>
</organism>
<dbReference type="PANTHER" id="PTHR43405">
    <property type="entry name" value="GLYCOSYL HYDROLASE DIGH"/>
    <property type="match status" value="1"/>
</dbReference>
<dbReference type="Proteomes" id="UP000677016">
    <property type="component" value="Unassembled WGS sequence"/>
</dbReference>
<proteinExistence type="predicted"/>
<comment type="caution">
    <text evidence="1">The sequence shown here is derived from an EMBL/GenBank/DDBJ whole genome shotgun (WGS) entry which is preliminary data.</text>
</comment>
<dbReference type="InterPro" id="IPR052177">
    <property type="entry name" value="Divisome_Glycosyl_Hydrolase"/>
</dbReference>
<dbReference type="CDD" id="cd03143">
    <property type="entry name" value="A4_beta-galactosidase_middle_domain"/>
    <property type="match status" value="1"/>
</dbReference>